<comment type="caution">
    <text evidence="1">The sequence shown here is derived from an EMBL/GenBank/DDBJ whole genome shotgun (WGS) entry which is preliminary data.</text>
</comment>
<organism evidence="1 2">
    <name type="scientific">Cryptolaemus montrouzieri</name>
    <dbReference type="NCBI Taxonomy" id="559131"/>
    <lineage>
        <taxon>Eukaryota</taxon>
        <taxon>Metazoa</taxon>
        <taxon>Ecdysozoa</taxon>
        <taxon>Arthropoda</taxon>
        <taxon>Hexapoda</taxon>
        <taxon>Insecta</taxon>
        <taxon>Pterygota</taxon>
        <taxon>Neoptera</taxon>
        <taxon>Endopterygota</taxon>
        <taxon>Coleoptera</taxon>
        <taxon>Polyphaga</taxon>
        <taxon>Cucujiformia</taxon>
        <taxon>Coccinelloidea</taxon>
        <taxon>Coccinellidae</taxon>
        <taxon>Scymninae</taxon>
        <taxon>Scymnini</taxon>
        <taxon>Cryptolaemus</taxon>
    </lineage>
</organism>
<protein>
    <submittedName>
        <fullName evidence="1">Uncharacterized protein</fullName>
    </submittedName>
</protein>
<dbReference type="AlphaFoldDB" id="A0ABD2NZH3"/>
<accession>A0ABD2NZH3</accession>
<reference evidence="1 2" key="1">
    <citation type="journal article" date="2021" name="BMC Biol.">
        <title>Horizontally acquired antibacterial genes associated with adaptive radiation of ladybird beetles.</title>
        <authorList>
            <person name="Li H.S."/>
            <person name="Tang X.F."/>
            <person name="Huang Y.H."/>
            <person name="Xu Z.Y."/>
            <person name="Chen M.L."/>
            <person name="Du X.Y."/>
            <person name="Qiu B.Y."/>
            <person name="Chen P.T."/>
            <person name="Zhang W."/>
            <person name="Slipinski A."/>
            <person name="Escalona H.E."/>
            <person name="Waterhouse R.M."/>
            <person name="Zwick A."/>
            <person name="Pang H."/>
        </authorList>
    </citation>
    <scope>NUCLEOTIDE SEQUENCE [LARGE SCALE GENOMIC DNA]</scope>
    <source>
        <strain evidence="1">SYSU2018</strain>
    </source>
</reference>
<evidence type="ECO:0000313" key="2">
    <source>
        <dbReference type="Proteomes" id="UP001516400"/>
    </source>
</evidence>
<name>A0ABD2NZH3_9CUCU</name>
<sequence length="154" mass="17430">MNFTPLIFNFCREFDEFNFALIEPDPPSVSSSVNIESTEGIPDVTTVSDTPENQETLGALPFISCVESVAESSSYEPVKKKRKKNDKMLQLSRNDHFDLIEYVAEITSKSRREVATYCLENGIDVYKKPPEMQLTAMINHFIYGEGQDSADECK</sequence>
<dbReference type="EMBL" id="JABFTP020000165">
    <property type="protein sequence ID" value="KAL3284086.1"/>
    <property type="molecule type" value="Genomic_DNA"/>
</dbReference>
<evidence type="ECO:0000313" key="1">
    <source>
        <dbReference type="EMBL" id="KAL3284086.1"/>
    </source>
</evidence>
<gene>
    <name evidence="1" type="ORF">HHI36_018254</name>
</gene>
<dbReference type="Proteomes" id="UP001516400">
    <property type="component" value="Unassembled WGS sequence"/>
</dbReference>
<proteinExistence type="predicted"/>
<keyword evidence="2" id="KW-1185">Reference proteome</keyword>